<sequence>MIIVIAEAHFTAEAADGVVALLASTAAASRGDKGCIDYRFTRDTEDPTLFFSVEKWESKADLDAHMAAPHTQALLGSLEGKVAAAPVITVHEVSASNPYS</sequence>
<dbReference type="EMBL" id="CP110615">
    <property type="protein sequence ID" value="UZJ25643.1"/>
    <property type="molecule type" value="Genomic_DNA"/>
</dbReference>
<dbReference type="Pfam" id="PF03992">
    <property type="entry name" value="ABM"/>
    <property type="match status" value="1"/>
</dbReference>
<name>A0ABY6P3E1_9NOCA</name>
<protein>
    <submittedName>
        <fullName evidence="2">Antibiotic biosynthesis monooxygenase</fullName>
    </submittedName>
</protein>
<evidence type="ECO:0000313" key="2">
    <source>
        <dbReference type="EMBL" id="UZJ25643.1"/>
    </source>
</evidence>
<evidence type="ECO:0000259" key="1">
    <source>
        <dbReference type="PROSITE" id="PS51725"/>
    </source>
</evidence>
<dbReference type="InterPro" id="IPR007138">
    <property type="entry name" value="ABM_dom"/>
</dbReference>
<dbReference type="SUPFAM" id="SSF54909">
    <property type="entry name" value="Dimeric alpha+beta barrel"/>
    <property type="match status" value="1"/>
</dbReference>
<keyword evidence="2" id="KW-0560">Oxidoreductase</keyword>
<dbReference type="RefSeq" id="WP_265383747.1">
    <property type="nucleotide sequence ID" value="NZ_CP110615.1"/>
</dbReference>
<organism evidence="2 3">
    <name type="scientific">Rhodococcus antarcticus</name>
    <dbReference type="NCBI Taxonomy" id="2987751"/>
    <lineage>
        <taxon>Bacteria</taxon>
        <taxon>Bacillati</taxon>
        <taxon>Actinomycetota</taxon>
        <taxon>Actinomycetes</taxon>
        <taxon>Mycobacteriales</taxon>
        <taxon>Nocardiaceae</taxon>
        <taxon>Rhodococcus</taxon>
    </lineage>
</organism>
<accession>A0ABY6P3E1</accession>
<keyword evidence="3" id="KW-1185">Reference proteome</keyword>
<dbReference type="PANTHER" id="PTHR33336:SF3">
    <property type="entry name" value="ABM DOMAIN-CONTAINING PROTEIN"/>
    <property type="match status" value="1"/>
</dbReference>
<dbReference type="Proteomes" id="UP001164965">
    <property type="component" value="Chromosome"/>
</dbReference>
<dbReference type="InterPro" id="IPR011008">
    <property type="entry name" value="Dimeric_a/b-barrel"/>
</dbReference>
<proteinExistence type="predicted"/>
<dbReference type="GO" id="GO:0004497">
    <property type="term" value="F:monooxygenase activity"/>
    <property type="evidence" value="ECO:0007669"/>
    <property type="project" value="UniProtKB-KW"/>
</dbReference>
<gene>
    <name evidence="2" type="ORF">RHODO2019_04095</name>
</gene>
<dbReference type="Gene3D" id="3.30.70.100">
    <property type="match status" value="1"/>
</dbReference>
<reference evidence="2" key="1">
    <citation type="submission" date="2022-10" db="EMBL/GenBank/DDBJ databases">
        <title>Rhodococcus sp.75.</title>
        <authorList>
            <person name="Sun M."/>
        </authorList>
    </citation>
    <scope>NUCLEOTIDE SEQUENCE</scope>
    <source>
        <strain evidence="2">75</strain>
    </source>
</reference>
<keyword evidence="2" id="KW-0503">Monooxygenase</keyword>
<dbReference type="PANTHER" id="PTHR33336">
    <property type="entry name" value="QUINOL MONOOXYGENASE YGIN-RELATED"/>
    <property type="match status" value="1"/>
</dbReference>
<feature type="domain" description="ABM" evidence="1">
    <location>
        <begin position="2"/>
        <end position="91"/>
    </location>
</feature>
<dbReference type="InterPro" id="IPR050744">
    <property type="entry name" value="AI-2_Isomerase_LsrG"/>
</dbReference>
<dbReference type="PROSITE" id="PS51725">
    <property type="entry name" value="ABM"/>
    <property type="match status" value="1"/>
</dbReference>
<evidence type="ECO:0000313" key="3">
    <source>
        <dbReference type="Proteomes" id="UP001164965"/>
    </source>
</evidence>